<keyword evidence="1" id="KW-0472">Membrane</keyword>
<name>A0A1M7YY26_9VIBR</name>
<dbReference type="AlphaFoldDB" id="A0A1M7YY26"/>
<feature type="transmembrane region" description="Helical" evidence="1">
    <location>
        <begin position="6"/>
        <end position="25"/>
    </location>
</feature>
<dbReference type="Proteomes" id="UP000184600">
    <property type="component" value="Unassembled WGS sequence"/>
</dbReference>
<protein>
    <submittedName>
        <fullName evidence="2">Uncharacterized protein</fullName>
    </submittedName>
</protein>
<dbReference type="PROSITE" id="PS51257">
    <property type="entry name" value="PROKAR_LIPOPROTEIN"/>
    <property type="match status" value="1"/>
</dbReference>
<evidence type="ECO:0000313" key="3">
    <source>
        <dbReference type="Proteomes" id="UP000184600"/>
    </source>
</evidence>
<accession>A0A1M7YY26</accession>
<evidence type="ECO:0000313" key="2">
    <source>
        <dbReference type="EMBL" id="SHO57494.1"/>
    </source>
</evidence>
<gene>
    <name evidence="2" type="ORF">VQ7734_03264</name>
</gene>
<reference evidence="3" key="1">
    <citation type="submission" date="2016-12" db="EMBL/GenBank/DDBJ databases">
        <authorList>
            <person name="Rodrigo-Torres L."/>
            <person name="Arahal R.D."/>
            <person name="Lucena T."/>
        </authorList>
    </citation>
    <scope>NUCLEOTIDE SEQUENCE [LARGE SCALE GENOMIC DNA]</scope>
</reference>
<dbReference type="EMBL" id="FRFG01000041">
    <property type="protein sequence ID" value="SHO57494.1"/>
    <property type="molecule type" value="Genomic_DNA"/>
</dbReference>
<evidence type="ECO:0000256" key="1">
    <source>
        <dbReference type="SAM" id="Phobius"/>
    </source>
</evidence>
<sequence length="126" mass="14613">MDCRIPVTPFITSLCIVISCFIFCLNTENHLYTANSIEDFLFTPGEMMQLEKLCQTMPKLSYHSATDTKPTVIHLHCAIEQTRLNDFLFRQQFLQTGQSTYQIGMNQLRISDIRHGMIQSIELTKY</sequence>
<keyword evidence="1" id="KW-0812">Transmembrane</keyword>
<keyword evidence="3" id="KW-1185">Reference proteome</keyword>
<proteinExistence type="predicted"/>
<keyword evidence="1" id="KW-1133">Transmembrane helix</keyword>
<organism evidence="2 3">
    <name type="scientific">Vibrio quintilis</name>
    <dbReference type="NCBI Taxonomy" id="1117707"/>
    <lineage>
        <taxon>Bacteria</taxon>
        <taxon>Pseudomonadati</taxon>
        <taxon>Pseudomonadota</taxon>
        <taxon>Gammaproteobacteria</taxon>
        <taxon>Vibrionales</taxon>
        <taxon>Vibrionaceae</taxon>
        <taxon>Vibrio</taxon>
    </lineage>
</organism>